<evidence type="ECO:0000256" key="10">
    <source>
        <dbReference type="PROSITE-ProRule" id="PRU10125"/>
    </source>
</evidence>
<evidence type="ECO:0000256" key="7">
    <source>
        <dbReference type="ARBA" id="ARBA00023235"/>
    </source>
</evidence>
<comment type="pathway">
    <text evidence="1 9">Amino-acid biosynthesis; L-lysine biosynthesis via DAP pathway; DL-2,6-diaminopimelate from LL-2,6-diaminopimelate: step 1/1.</text>
</comment>
<feature type="active site" description="Proton donor" evidence="9">
    <location>
        <position position="75"/>
    </location>
</feature>
<feature type="binding site" evidence="9">
    <location>
        <begin position="221"/>
        <end position="222"/>
    </location>
    <ligand>
        <name>substrate</name>
    </ligand>
</feature>
<dbReference type="RefSeq" id="WP_189402547.1">
    <property type="nucleotide sequence ID" value="NZ_BMXA01000007.1"/>
</dbReference>
<evidence type="ECO:0000313" key="11">
    <source>
        <dbReference type="EMBL" id="GHA18560.1"/>
    </source>
</evidence>
<evidence type="ECO:0000256" key="1">
    <source>
        <dbReference type="ARBA" id="ARBA00005196"/>
    </source>
</evidence>
<dbReference type="Proteomes" id="UP000614811">
    <property type="component" value="Unassembled WGS sequence"/>
</dbReference>
<feature type="binding site" evidence="9">
    <location>
        <position position="193"/>
    </location>
    <ligand>
        <name>substrate</name>
    </ligand>
</feature>
<feature type="binding site" evidence="9">
    <location>
        <position position="160"/>
    </location>
    <ligand>
        <name>substrate</name>
    </ligand>
</feature>
<gene>
    <name evidence="9 11" type="primary">dapF</name>
    <name evidence="11" type="ORF">GCM10008090_30200</name>
</gene>
<evidence type="ECO:0000313" key="12">
    <source>
        <dbReference type="Proteomes" id="UP000614811"/>
    </source>
</evidence>
<dbReference type="GO" id="GO:0009089">
    <property type="term" value="P:lysine biosynthetic process via diaminopimelate"/>
    <property type="evidence" value="ECO:0007669"/>
    <property type="project" value="UniProtKB-UniRule"/>
</dbReference>
<dbReference type="Gene3D" id="3.10.310.10">
    <property type="entry name" value="Diaminopimelate Epimerase, Chain A, domain 1"/>
    <property type="match status" value="2"/>
</dbReference>
<dbReference type="GO" id="GO:0005829">
    <property type="term" value="C:cytosol"/>
    <property type="evidence" value="ECO:0007669"/>
    <property type="project" value="TreeGrafter"/>
</dbReference>
<evidence type="ECO:0000256" key="4">
    <source>
        <dbReference type="ARBA" id="ARBA00022490"/>
    </source>
</evidence>
<dbReference type="AlphaFoldDB" id="A0A918VSE7"/>
<reference evidence="11" key="1">
    <citation type="journal article" date="2014" name="Int. J. Syst. Evol. Microbiol.">
        <title>Complete genome sequence of Corynebacterium casei LMG S-19264T (=DSM 44701T), isolated from a smear-ripened cheese.</title>
        <authorList>
            <consortium name="US DOE Joint Genome Institute (JGI-PGF)"/>
            <person name="Walter F."/>
            <person name="Albersmeier A."/>
            <person name="Kalinowski J."/>
            <person name="Ruckert C."/>
        </authorList>
    </citation>
    <scope>NUCLEOTIDE SEQUENCE</scope>
    <source>
        <strain evidence="11">KCTC 12711</strain>
    </source>
</reference>
<dbReference type="PANTHER" id="PTHR31689">
    <property type="entry name" value="DIAMINOPIMELATE EPIMERASE, CHLOROPLASTIC"/>
    <property type="match status" value="1"/>
</dbReference>
<dbReference type="PANTHER" id="PTHR31689:SF0">
    <property type="entry name" value="DIAMINOPIMELATE EPIMERASE"/>
    <property type="match status" value="1"/>
</dbReference>
<dbReference type="PROSITE" id="PS01326">
    <property type="entry name" value="DAP_EPIMERASE"/>
    <property type="match status" value="1"/>
</dbReference>
<dbReference type="HAMAP" id="MF_00197">
    <property type="entry name" value="DAP_epimerase"/>
    <property type="match status" value="1"/>
</dbReference>
<feature type="active site" evidence="10">
    <location>
        <position position="75"/>
    </location>
</feature>
<feature type="binding site" evidence="9">
    <location>
        <position position="46"/>
    </location>
    <ligand>
        <name>substrate</name>
    </ligand>
</feature>
<accession>A0A918VSE7</accession>
<comment type="function">
    <text evidence="9">Catalyzes the stereoinversion of LL-2,6-diaminopimelate (L,L-DAP) to meso-diaminopimelate (meso-DAP), a precursor of L-lysine and an essential component of the bacterial peptidoglycan.</text>
</comment>
<dbReference type="EMBL" id="BMXA01000007">
    <property type="protein sequence ID" value="GHA18560.1"/>
    <property type="molecule type" value="Genomic_DNA"/>
</dbReference>
<comment type="subunit">
    <text evidence="9">Homodimer.</text>
</comment>
<feature type="active site" description="Proton acceptor" evidence="9">
    <location>
        <position position="220"/>
    </location>
</feature>
<dbReference type="GO" id="GO:0008837">
    <property type="term" value="F:diaminopimelate epimerase activity"/>
    <property type="evidence" value="ECO:0007669"/>
    <property type="project" value="UniProtKB-UniRule"/>
</dbReference>
<evidence type="ECO:0000256" key="5">
    <source>
        <dbReference type="ARBA" id="ARBA00022605"/>
    </source>
</evidence>
<organism evidence="11 12">
    <name type="scientific">Arenicella chitinivorans</name>
    <dbReference type="NCBI Taxonomy" id="1329800"/>
    <lineage>
        <taxon>Bacteria</taxon>
        <taxon>Pseudomonadati</taxon>
        <taxon>Pseudomonadota</taxon>
        <taxon>Gammaproteobacteria</taxon>
        <taxon>Arenicellales</taxon>
        <taxon>Arenicellaceae</taxon>
        <taxon>Arenicella</taxon>
    </lineage>
</organism>
<evidence type="ECO:0000256" key="8">
    <source>
        <dbReference type="ARBA" id="ARBA00051712"/>
    </source>
</evidence>
<keyword evidence="5 9" id="KW-0028">Amino-acid biosynthesis</keyword>
<feature type="site" description="Could be important to modulate the pK values of the two catalytic cysteine residues" evidence="9">
    <location>
        <position position="211"/>
    </location>
</feature>
<keyword evidence="6 9" id="KW-0457">Lysine biosynthesis</keyword>
<feature type="binding site" evidence="9">
    <location>
        <position position="66"/>
    </location>
    <ligand>
        <name>substrate</name>
    </ligand>
</feature>
<feature type="binding site" evidence="9">
    <location>
        <begin position="211"/>
        <end position="212"/>
    </location>
    <ligand>
        <name>substrate</name>
    </ligand>
</feature>
<dbReference type="SUPFAM" id="SSF54506">
    <property type="entry name" value="Diaminopimelate epimerase-like"/>
    <property type="match status" value="1"/>
</dbReference>
<keyword evidence="7 9" id="KW-0413">Isomerase</keyword>
<dbReference type="NCBIfam" id="TIGR00652">
    <property type="entry name" value="DapF"/>
    <property type="match status" value="1"/>
</dbReference>
<sequence>MELHFTKMHGLGNDFVVFDFTRAAYPLTAAQANKIADRHFGIGCDQILIVESSTSDDIDFKYRILNADGSEVGQCGNGARCFARYVHDKGLTNKNPVRVETLSGVMTLDLNPTSQMVTVNMGAPRFTPSDIPLNASERQSLYTLQLDDQTIEFSAVSMGNPHAVLLVDDVDAAPVIELGARLETHPMFPERANIGFLQVVSRQEVRVRVFERGSGETIACGSGACAAVVTGIQRGLLDSNVTAELTGGVLNVRWDGENQAVLMTGPAETTFEGRISL</sequence>
<dbReference type="InterPro" id="IPR018510">
    <property type="entry name" value="DAP_epimerase_AS"/>
</dbReference>
<feature type="site" description="Important for dimerization" evidence="9">
    <location>
        <position position="271"/>
    </location>
</feature>
<dbReference type="EC" id="5.1.1.7" evidence="3 9"/>
<reference evidence="11" key="2">
    <citation type="submission" date="2020-09" db="EMBL/GenBank/DDBJ databases">
        <authorList>
            <person name="Sun Q."/>
            <person name="Kim S."/>
        </authorList>
    </citation>
    <scope>NUCLEOTIDE SEQUENCE</scope>
    <source>
        <strain evidence="11">KCTC 12711</strain>
    </source>
</reference>
<dbReference type="FunFam" id="3.10.310.10:FF:000004">
    <property type="entry name" value="Diaminopimelate epimerase"/>
    <property type="match status" value="1"/>
</dbReference>
<evidence type="ECO:0000256" key="6">
    <source>
        <dbReference type="ARBA" id="ARBA00023154"/>
    </source>
</evidence>
<feature type="binding site" evidence="9">
    <location>
        <begin position="76"/>
        <end position="77"/>
    </location>
    <ligand>
        <name>substrate</name>
    </ligand>
</feature>
<proteinExistence type="inferred from homology"/>
<comment type="similarity">
    <text evidence="2 9">Belongs to the diaminopimelate epimerase family.</text>
</comment>
<comment type="subcellular location">
    <subcellularLocation>
        <location evidence="9">Cytoplasm</location>
    </subcellularLocation>
</comment>
<feature type="binding site" evidence="9">
    <location>
        <position position="13"/>
    </location>
    <ligand>
        <name>substrate</name>
    </ligand>
</feature>
<comment type="caution">
    <text evidence="11">The sequence shown here is derived from an EMBL/GenBank/DDBJ whole genome shotgun (WGS) entry which is preliminary data.</text>
</comment>
<evidence type="ECO:0000256" key="2">
    <source>
        <dbReference type="ARBA" id="ARBA00010219"/>
    </source>
</evidence>
<keyword evidence="4 9" id="KW-0963">Cytoplasm</keyword>
<feature type="site" description="Could be important to modulate the pK values of the two catalytic cysteine residues" evidence="9">
    <location>
        <position position="162"/>
    </location>
</feature>
<dbReference type="FunFam" id="3.10.310.10:FF:000001">
    <property type="entry name" value="Diaminopimelate epimerase"/>
    <property type="match status" value="1"/>
</dbReference>
<evidence type="ECO:0000256" key="9">
    <source>
        <dbReference type="HAMAP-Rule" id="MF_00197"/>
    </source>
</evidence>
<name>A0A918VSE7_9GAMM</name>
<keyword evidence="12" id="KW-1185">Reference proteome</keyword>
<evidence type="ECO:0000256" key="3">
    <source>
        <dbReference type="ARBA" id="ARBA00013080"/>
    </source>
</evidence>
<protein>
    <recommendedName>
        <fullName evidence="3 9">Diaminopimelate epimerase</fullName>
        <shortName evidence="9">DAP epimerase</shortName>
        <ecNumber evidence="3 9">5.1.1.7</ecNumber>
    </recommendedName>
    <alternativeName>
        <fullName evidence="9">PLP-independent amino acid racemase</fullName>
    </alternativeName>
</protein>
<dbReference type="Pfam" id="PF01678">
    <property type="entry name" value="DAP_epimerase"/>
    <property type="match status" value="2"/>
</dbReference>
<dbReference type="InterPro" id="IPR001653">
    <property type="entry name" value="DAP_epimerase_DapF"/>
</dbReference>
<comment type="catalytic activity">
    <reaction evidence="8 9">
        <text>(2S,6S)-2,6-diaminopimelate = meso-2,6-diaminopimelate</text>
        <dbReference type="Rhea" id="RHEA:15393"/>
        <dbReference type="ChEBI" id="CHEBI:57609"/>
        <dbReference type="ChEBI" id="CHEBI:57791"/>
        <dbReference type="EC" id="5.1.1.7"/>
    </reaction>
</comment>